<name>A0ABY4J4W7_9BACT</name>
<feature type="chain" id="PRO_5045975068" evidence="1">
    <location>
        <begin position="21"/>
        <end position="121"/>
    </location>
</feature>
<evidence type="ECO:0000256" key="1">
    <source>
        <dbReference type="SAM" id="SignalP"/>
    </source>
</evidence>
<organism evidence="2 3">
    <name type="scientific">Hymenobacter sublimis</name>
    <dbReference type="NCBI Taxonomy" id="2933777"/>
    <lineage>
        <taxon>Bacteria</taxon>
        <taxon>Pseudomonadati</taxon>
        <taxon>Bacteroidota</taxon>
        <taxon>Cytophagia</taxon>
        <taxon>Cytophagales</taxon>
        <taxon>Hymenobacteraceae</taxon>
        <taxon>Hymenobacter</taxon>
    </lineage>
</organism>
<keyword evidence="1" id="KW-0732">Signal</keyword>
<keyword evidence="3" id="KW-1185">Reference proteome</keyword>
<dbReference type="Pfam" id="PF19897">
    <property type="entry name" value="DUF6370"/>
    <property type="match status" value="1"/>
</dbReference>
<protein>
    <submittedName>
        <fullName evidence="2">DUF6370 family protein</fullName>
    </submittedName>
</protein>
<dbReference type="RefSeq" id="WP_247974457.1">
    <property type="nucleotide sequence ID" value="NZ_CP095848.1"/>
</dbReference>
<evidence type="ECO:0000313" key="3">
    <source>
        <dbReference type="Proteomes" id="UP000829647"/>
    </source>
</evidence>
<gene>
    <name evidence="2" type="ORF">MWH26_11855</name>
</gene>
<dbReference type="EMBL" id="CP095848">
    <property type="protein sequence ID" value="UPL47889.1"/>
    <property type="molecule type" value="Genomic_DNA"/>
</dbReference>
<proteinExistence type="predicted"/>
<reference evidence="2 3" key="1">
    <citation type="submission" date="2022-04" db="EMBL/GenBank/DDBJ databases">
        <title>Hymenobacter sp. isolated from the air.</title>
        <authorList>
            <person name="Won M."/>
            <person name="Lee C.-M."/>
            <person name="Woen H.-Y."/>
            <person name="Kwon S.-W."/>
        </authorList>
    </citation>
    <scope>NUCLEOTIDE SEQUENCE [LARGE SCALE GENOMIC DNA]</scope>
    <source>
        <strain evidence="3">5516 S-25</strain>
    </source>
</reference>
<evidence type="ECO:0000313" key="2">
    <source>
        <dbReference type="EMBL" id="UPL47889.1"/>
    </source>
</evidence>
<sequence length="121" mass="12837">MKSALLLLLLSFTAICTAQAQSTPPATSAAPPDKAKEVRVVEASCGQCRLGLPGKSCDLAVRLDGKAYFVDGTTIDSHGDAHAKDGFCQAIRKAEVQGEVVDNRFKATYFKLLPDQPAQGK</sequence>
<dbReference type="InterPro" id="IPR045950">
    <property type="entry name" value="DUF6370"/>
</dbReference>
<dbReference type="Proteomes" id="UP000829647">
    <property type="component" value="Chromosome"/>
</dbReference>
<feature type="signal peptide" evidence="1">
    <location>
        <begin position="1"/>
        <end position="20"/>
    </location>
</feature>
<accession>A0ABY4J4W7</accession>